<comment type="caution">
    <text evidence="1">The sequence shown here is derived from an EMBL/GenBank/DDBJ whole genome shotgun (WGS) entry which is preliminary data.</text>
</comment>
<accession>A0AAN9FED7</accession>
<protein>
    <submittedName>
        <fullName evidence="1">Uncharacterized protein</fullName>
    </submittedName>
</protein>
<reference evidence="1 2" key="1">
    <citation type="submission" date="2024-01" db="EMBL/GenBank/DDBJ databases">
        <title>The genomes of 5 underutilized Papilionoideae crops provide insights into root nodulation and disease resistance.</title>
        <authorList>
            <person name="Yuan L."/>
        </authorList>
    </citation>
    <scope>NUCLEOTIDE SEQUENCE [LARGE SCALE GENOMIC DNA]</scope>
    <source>
        <strain evidence="1">LY-2023</strain>
        <tissue evidence="1">Leaf</tissue>
    </source>
</reference>
<gene>
    <name evidence="1" type="ORF">RJT34_29561</name>
</gene>
<evidence type="ECO:0000313" key="2">
    <source>
        <dbReference type="Proteomes" id="UP001359559"/>
    </source>
</evidence>
<evidence type="ECO:0000313" key="1">
    <source>
        <dbReference type="EMBL" id="KAK7272746.1"/>
    </source>
</evidence>
<proteinExistence type="predicted"/>
<dbReference type="Proteomes" id="UP001359559">
    <property type="component" value="Unassembled WGS sequence"/>
</dbReference>
<organism evidence="1 2">
    <name type="scientific">Clitoria ternatea</name>
    <name type="common">Butterfly pea</name>
    <dbReference type="NCBI Taxonomy" id="43366"/>
    <lineage>
        <taxon>Eukaryota</taxon>
        <taxon>Viridiplantae</taxon>
        <taxon>Streptophyta</taxon>
        <taxon>Embryophyta</taxon>
        <taxon>Tracheophyta</taxon>
        <taxon>Spermatophyta</taxon>
        <taxon>Magnoliopsida</taxon>
        <taxon>eudicotyledons</taxon>
        <taxon>Gunneridae</taxon>
        <taxon>Pentapetalae</taxon>
        <taxon>rosids</taxon>
        <taxon>fabids</taxon>
        <taxon>Fabales</taxon>
        <taxon>Fabaceae</taxon>
        <taxon>Papilionoideae</taxon>
        <taxon>50 kb inversion clade</taxon>
        <taxon>NPAAA clade</taxon>
        <taxon>indigoferoid/millettioid clade</taxon>
        <taxon>Phaseoleae</taxon>
        <taxon>Clitoria</taxon>
    </lineage>
</organism>
<dbReference type="EMBL" id="JAYKXN010000007">
    <property type="protein sequence ID" value="KAK7272746.1"/>
    <property type="molecule type" value="Genomic_DNA"/>
</dbReference>
<keyword evidence="2" id="KW-1185">Reference proteome</keyword>
<dbReference type="AlphaFoldDB" id="A0AAN9FED7"/>
<sequence length="90" mass="10501">MYKCIIFRIQLSTQSPILLFELMCYEYLIEIIVYAMDSGCCKFLFSSCDVNTVHQNQHGDPHVDRGLLGVERLHWKVQSSFCNFVGYMLL</sequence>
<name>A0AAN9FED7_CLITE</name>